<name>A0A7W5GPR6_9ACTN</name>
<dbReference type="RefSeq" id="WP_161555301.1">
    <property type="nucleotide sequence ID" value="NZ_JACHYA010000003.1"/>
</dbReference>
<dbReference type="EMBL" id="JACHYA010000003">
    <property type="protein sequence ID" value="MBB3171437.1"/>
    <property type="molecule type" value="Genomic_DNA"/>
</dbReference>
<reference evidence="1 2" key="1">
    <citation type="submission" date="2020-08" db="EMBL/GenBank/DDBJ databases">
        <title>Sequencing the genomes of 1000 actinobacteria strains.</title>
        <authorList>
            <person name="Klenk H.-P."/>
        </authorList>
    </citation>
    <scope>NUCLEOTIDE SEQUENCE [LARGE SCALE GENOMIC DNA]</scope>
    <source>
        <strain evidence="1 2">DSM 22242</strain>
    </source>
</reference>
<accession>A0A7W5GPR6</accession>
<gene>
    <name evidence="1" type="ORF">FHR31_001255</name>
</gene>
<comment type="caution">
    <text evidence="1">The sequence shown here is derived from an EMBL/GenBank/DDBJ whole genome shotgun (WGS) entry which is preliminary data.</text>
</comment>
<protein>
    <submittedName>
        <fullName evidence="1">Uncharacterized membrane protein YjfL (UPF0719 family)</fullName>
    </submittedName>
</protein>
<evidence type="ECO:0000313" key="1">
    <source>
        <dbReference type="EMBL" id="MBB3171437.1"/>
    </source>
</evidence>
<evidence type="ECO:0000313" key="2">
    <source>
        <dbReference type="Proteomes" id="UP000530850"/>
    </source>
</evidence>
<dbReference type="GeneID" id="93357714"/>
<proteinExistence type="predicted"/>
<dbReference type="AlphaFoldDB" id="A0A7W5GPR6"/>
<sequence length="53" mass="5824">MQMNKNRVEEEVERKNIAVNKVIDVAKLAVPVVAGAAMAAVKAVPRVVRLIKR</sequence>
<dbReference type="Proteomes" id="UP000530850">
    <property type="component" value="Unassembled WGS sequence"/>
</dbReference>
<organism evidence="1 2">
    <name type="scientific">Parvibacter caecicola</name>
    <dbReference type="NCBI Taxonomy" id="747645"/>
    <lineage>
        <taxon>Bacteria</taxon>
        <taxon>Bacillati</taxon>
        <taxon>Actinomycetota</taxon>
        <taxon>Coriobacteriia</taxon>
        <taxon>Coriobacteriales</taxon>
        <taxon>Coriobacteriaceae</taxon>
        <taxon>Parvibacter</taxon>
    </lineage>
</organism>